<gene>
    <name evidence="2" type="ORF">FHS30_002602</name>
</gene>
<evidence type="ECO:0000313" key="2">
    <source>
        <dbReference type="EMBL" id="MBB3169394.1"/>
    </source>
</evidence>
<dbReference type="Pfam" id="PF03167">
    <property type="entry name" value="UDG"/>
    <property type="match status" value="1"/>
</dbReference>
<dbReference type="PANTHER" id="PTHR42160">
    <property type="entry name" value="URACIL-DNA GLYCOSYLASE SUPERFAMILY PROTEIN"/>
    <property type="match status" value="1"/>
</dbReference>
<proteinExistence type="predicted"/>
<dbReference type="InterPro" id="IPR036895">
    <property type="entry name" value="Uracil-DNA_glycosylase-like_sf"/>
</dbReference>
<dbReference type="InterPro" id="IPR047124">
    <property type="entry name" value="HI_0220.2"/>
</dbReference>
<keyword evidence="3" id="KW-1185">Reference proteome</keyword>
<evidence type="ECO:0000259" key="1">
    <source>
        <dbReference type="SMART" id="SM00986"/>
    </source>
</evidence>
<dbReference type="PROSITE" id="PS51257">
    <property type="entry name" value="PROKAR_LIPOPROTEIN"/>
    <property type="match status" value="1"/>
</dbReference>
<dbReference type="CDD" id="cd10033">
    <property type="entry name" value="UDG_like"/>
    <property type="match status" value="1"/>
</dbReference>
<organism evidence="2 3">
    <name type="scientific">Simiduia aestuariiviva</name>
    <dbReference type="NCBI Taxonomy" id="1510459"/>
    <lineage>
        <taxon>Bacteria</taxon>
        <taxon>Pseudomonadati</taxon>
        <taxon>Pseudomonadota</taxon>
        <taxon>Gammaproteobacteria</taxon>
        <taxon>Cellvibrionales</taxon>
        <taxon>Cellvibrionaceae</taxon>
        <taxon>Simiduia</taxon>
    </lineage>
</organism>
<dbReference type="EMBL" id="JACHXZ010000003">
    <property type="protein sequence ID" value="MBB3169394.1"/>
    <property type="molecule type" value="Genomic_DNA"/>
</dbReference>
<protein>
    <submittedName>
        <fullName evidence="2">Uracil-DNA glycosylase</fullName>
    </submittedName>
</protein>
<dbReference type="SMART" id="SM00987">
    <property type="entry name" value="UreE_C"/>
    <property type="match status" value="1"/>
</dbReference>
<dbReference type="InterPro" id="IPR005122">
    <property type="entry name" value="Uracil-DNA_glycosylase-like"/>
</dbReference>
<dbReference type="Proteomes" id="UP000559987">
    <property type="component" value="Unassembled WGS sequence"/>
</dbReference>
<dbReference type="RefSeq" id="WP_183910865.1">
    <property type="nucleotide sequence ID" value="NZ_JACHXZ010000003.1"/>
</dbReference>
<comment type="caution">
    <text evidence="2">The sequence shown here is derived from an EMBL/GenBank/DDBJ whole genome shotgun (WGS) entry which is preliminary data.</text>
</comment>
<dbReference type="PANTHER" id="PTHR42160:SF1">
    <property type="entry name" value="URACIL-DNA GLYCOSYLASE SUPERFAMILY PROTEIN"/>
    <property type="match status" value="1"/>
</dbReference>
<reference evidence="2 3" key="1">
    <citation type="submission" date="2020-08" db="EMBL/GenBank/DDBJ databases">
        <title>Genomic Encyclopedia of Type Strains, Phase III (KMG-III): the genomes of soil and plant-associated and newly described type strains.</title>
        <authorList>
            <person name="Whitman W."/>
        </authorList>
    </citation>
    <scope>NUCLEOTIDE SEQUENCE [LARGE SCALE GENOMIC DNA]</scope>
    <source>
        <strain evidence="2 3">CECT 8571</strain>
    </source>
</reference>
<sequence>MRDADDTAHLSQAVGSCQLCAGQLPNAPRPIVQLGWQAPILIAGQAPGRVTHRQGVPFDDASGARLRQWLGVTREDFYDPHQFSILPMGFCYPGTGASGDLPPRPECASHWRSRLLAVHTGVQLTLVIGQYAQRWHMGQRRSVTAWVRDWRQRWPACLALPHPSPRNNRWLARNPWFENEVLPALQCRVQSLLEARK</sequence>
<feature type="domain" description="Uracil-DNA glycosylase-like" evidence="1">
    <location>
        <begin position="31"/>
        <end position="186"/>
    </location>
</feature>
<name>A0A839UMI3_9GAMM</name>
<dbReference type="SMART" id="SM00986">
    <property type="entry name" value="UDG"/>
    <property type="match status" value="1"/>
</dbReference>
<dbReference type="SUPFAM" id="SSF52141">
    <property type="entry name" value="Uracil-DNA glycosylase-like"/>
    <property type="match status" value="1"/>
</dbReference>
<dbReference type="AlphaFoldDB" id="A0A839UMI3"/>
<accession>A0A839UMI3</accession>
<dbReference type="Gene3D" id="3.40.470.10">
    <property type="entry name" value="Uracil-DNA glycosylase-like domain"/>
    <property type="match status" value="1"/>
</dbReference>
<evidence type="ECO:0000313" key="3">
    <source>
        <dbReference type="Proteomes" id="UP000559987"/>
    </source>
</evidence>